<dbReference type="AlphaFoldDB" id="A0AAV3QUJ3"/>
<name>A0AAV3QUJ3_LITER</name>
<reference evidence="1 2" key="1">
    <citation type="submission" date="2024-01" db="EMBL/GenBank/DDBJ databases">
        <title>The complete chloroplast genome sequence of Lithospermum erythrorhizon: insights into the phylogenetic relationship among Boraginaceae species and the maternal lineages of purple gromwells.</title>
        <authorList>
            <person name="Okada T."/>
            <person name="Watanabe K."/>
        </authorList>
    </citation>
    <scope>NUCLEOTIDE SEQUENCE [LARGE SCALE GENOMIC DNA]</scope>
</reference>
<dbReference type="Proteomes" id="UP001454036">
    <property type="component" value="Unassembled WGS sequence"/>
</dbReference>
<keyword evidence="2" id="KW-1185">Reference proteome</keyword>
<protein>
    <submittedName>
        <fullName evidence="1">Uncharacterized protein</fullName>
    </submittedName>
</protein>
<organism evidence="1 2">
    <name type="scientific">Lithospermum erythrorhizon</name>
    <name type="common">Purple gromwell</name>
    <name type="synonym">Lithospermum officinale var. erythrorhizon</name>
    <dbReference type="NCBI Taxonomy" id="34254"/>
    <lineage>
        <taxon>Eukaryota</taxon>
        <taxon>Viridiplantae</taxon>
        <taxon>Streptophyta</taxon>
        <taxon>Embryophyta</taxon>
        <taxon>Tracheophyta</taxon>
        <taxon>Spermatophyta</taxon>
        <taxon>Magnoliopsida</taxon>
        <taxon>eudicotyledons</taxon>
        <taxon>Gunneridae</taxon>
        <taxon>Pentapetalae</taxon>
        <taxon>asterids</taxon>
        <taxon>lamiids</taxon>
        <taxon>Boraginales</taxon>
        <taxon>Boraginaceae</taxon>
        <taxon>Boraginoideae</taxon>
        <taxon>Lithospermeae</taxon>
        <taxon>Lithospermum</taxon>
    </lineage>
</organism>
<evidence type="ECO:0000313" key="2">
    <source>
        <dbReference type="Proteomes" id="UP001454036"/>
    </source>
</evidence>
<accession>A0AAV3QUJ3</accession>
<evidence type="ECO:0000313" key="1">
    <source>
        <dbReference type="EMBL" id="GAA0166550.1"/>
    </source>
</evidence>
<comment type="caution">
    <text evidence="1">The sequence shown here is derived from an EMBL/GenBank/DDBJ whole genome shotgun (WGS) entry which is preliminary data.</text>
</comment>
<sequence length="86" mass="9718">MRGMCRGVEGFGDLNVCTLVVLDENAEKDQRQEEIRSIPFEDKDPMGVPTLGVEHEAMFIRTLRGSRDILARIPKKEKKQTSSGKK</sequence>
<gene>
    <name evidence="1" type="ORF">LIER_21680</name>
</gene>
<dbReference type="EMBL" id="BAABME010005765">
    <property type="protein sequence ID" value="GAA0166550.1"/>
    <property type="molecule type" value="Genomic_DNA"/>
</dbReference>
<proteinExistence type="predicted"/>